<sequence>MWNKEDSYTVFPLSASSNDGIGKKSTTSCARNYYWSLDKKAKNVYLVMMQKADTTSEENQHLLVDNVNEQRALCSVSESNGTVQARYSSAAPFPLQRGASASEAHWQACKAYGDEICYVRISER</sequence>
<name>A0AAD5WLA5_PARTN</name>
<gene>
    <name evidence="1" type="ORF">KIN20_036428</name>
</gene>
<evidence type="ECO:0000313" key="1">
    <source>
        <dbReference type="EMBL" id="KAJ1373895.1"/>
    </source>
</evidence>
<dbReference type="EMBL" id="JAHQIW010007362">
    <property type="protein sequence ID" value="KAJ1373895.1"/>
    <property type="molecule type" value="Genomic_DNA"/>
</dbReference>
<dbReference type="Proteomes" id="UP001196413">
    <property type="component" value="Unassembled WGS sequence"/>
</dbReference>
<reference evidence="1" key="1">
    <citation type="submission" date="2021-06" db="EMBL/GenBank/DDBJ databases">
        <title>Parelaphostrongylus tenuis whole genome reference sequence.</title>
        <authorList>
            <person name="Garwood T.J."/>
            <person name="Larsen P.A."/>
            <person name="Fountain-Jones N.M."/>
            <person name="Garbe J.R."/>
            <person name="Macchietto M.G."/>
            <person name="Kania S.A."/>
            <person name="Gerhold R.W."/>
            <person name="Richards J.E."/>
            <person name="Wolf T.M."/>
        </authorList>
    </citation>
    <scope>NUCLEOTIDE SEQUENCE</scope>
    <source>
        <strain evidence="1">MNPRO001-30</strain>
        <tissue evidence="1">Meninges</tissue>
    </source>
</reference>
<accession>A0AAD5WLA5</accession>
<organism evidence="1 2">
    <name type="scientific">Parelaphostrongylus tenuis</name>
    <name type="common">Meningeal worm</name>
    <dbReference type="NCBI Taxonomy" id="148309"/>
    <lineage>
        <taxon>Eukaryota</taxon>
        <taxon>Metazoa</taxon>
        <taxon>Ecdysozoa</taxon>
        <taxon>Nematoda</taxon>
        <taxon>Chromadorea</taxon>
        <taxon>Rhabditida</taxon>
        <taxon>Rhabditina</taxon>
        <taxon>Rhabditomorpha</taxon>
        <taxon>Strongyloidea</taxon>
        <taxon>Metastrongylidae</taxon>
        <taxon>Parelaphostrongylus</taxon>
    </lineage>
</organism>
<comment type="caution">
    <text evidence="1">The sequence shown here is derived from an EMBL/GenBank/DDBJ whole genome shotgun (WGS) entry which is preliminary data.</text>
</comment>
<dbReference type="AlphaFoldDB" id="A0AAD5WLA5"/>
<keyword evidence="2" id="KW-1185">Reference proteome</keyword>
<protein>
    <submittedName>
        <fullName evidence="1">Uncharacterized protein</fullName>
    </submittedName>
</protein>
<proteinExistence type="predicted"/>
<evidence type="ECO:0000313" key="2">
    <source>
        <dbReference type="Proteomes" id="UP001196413"/>
    </source>
</evidence>